<name>A0AAD6ZR83_9AGAR</name>
<keyword evidence="1" id="KW-1133">Transmembrane helix</keyword>
<feature type="transmembrane region" description="Helical" evidence="1">
    <location>
        <begin position="108"/>
        <end position="128"/>
    </location>
</feature>
<reference evidence="2" key="1">
    <citation type="submission" date="2023-03" db="EMBL/GenBank/DDBJ databases">
        <title>Massive genome expansion in bonnet fungi (Mycena s.s.) driven by repeated elements and novel gene families across ecological guilds.</title>
        <authorList>
            <consortium name="Lawrence Berkeley National Laboratory"/>
            <person name="Harder C.B."/>
            <person name="Miyauchi S."/>
            <person name="Viragh M."/>
            <person name="Kuo A."/>
            <person name="Thoen E."/>
            <person name="Andreopoulos B."/>
            <person name="Lu D."/>
            <person name="Skrede I."/>
            <person name="Drula E."/>
            <person name="Henrissat B."/>
            <person name="Morin E."/>
            <person name="Kohler A."/>
            <person name="Barry K."/>
            <person name="LaButti K."/>
            <person name="Morin E."/>
            <person name="Salamov A."/>
            <person name="Lipzen A."/>
            <person name="Mereny Z."/>
            <person name="Hegedus B."/>
            <person name="Baldrian P."/>
            <person name="Stursova M."/>
            <person name="Weitz H."/>
            <person name="Taylor A."/>
            <person name="Grigoriev I.V."/>
            <person name="Nagy L.G."/>
            <person name="Martin F."/>
            <person name="Kauserud H."/>
        </authorList>
    </citation>
    <scope>NUCLEOTIDE SEQUENCE</scope>
    <source>
        <strain evidence="2">CBHHK002</strain>
    </source>
</reference>
<keyword evidence="3" id="KW-1185">Reference proteome</keyword>
<evidence type="ECO:0000313" key="2">
    <source>
        <dbReference type="EMBL" id="KAJ7334724.1"/>
    </source>
</evidence>
<evidence type="ECO:0000256" key="1">
    <source>
        <dbReference type="SAM" id="Phobius"/>
    </source>
</evidence>
<feature type="transmembrane region" description="Helical" evidence="1">
    <location>
        <begin position="53"/>
        <end position="73"/>
    </location>
</feature>
<dbReference type="AlphaFoldDB" id="A0AAD6ZR83"/>
<sequence length="136" mass="13756">MNPSTLVFAKGLADIGVGLILFAKPTMLYESVATKALSSLTGLYITNASAAPGFNHSIACLVASVGLGTIVAARSGPAALPAIFAMTSACSVFSLLTCVLAPKAWGVSGATLLMGGLVNSAFSLSLYLTQPSVFRL</sequence>
<keyword evidence="1" id="KW-0812">Transmembrane</keyword>
<protein>
    <submittedName>
        <fullName evidence="2">Uncharacterized protein</fullName>
    </submittedName>
</protein>
<comment type="caution">
    <text evidence="2">The sequence shown here is derived from an EMBL/GenBank/DDBJ whole genome shotgun (WGS) entry which is preliminary data.</text>
</comment>
<evidence type="ECO:0000313" key="3">
    <source>
        <dbReference type="Proteomes" id="UP001218218"/>
    </source>
</evidence>
<accession>A0AAD6ZR83</accession>
<organism evidence="2 3">
    <name type="scientific">Mycena albidolilacea</name>
    <dbReference type="NCBI Taxonomy" id="1033008"/>
    <lineage>
        <taxon>Eukaryota</taxon>
        <taxon>Fungi</taxon>
        <taxon>Dikarya</taxon>
        <taxon>Basidiomycota</taxon>
        <taxon>Agaricomycotina</taxon>
        <taxon>Agaricomycetes</taxon>
        <taxon>Agaricomycetidae</taxon>
        <taxon>Agaricales</taxon>
        <taxon>Marasmiineae</taxon>
        <taxon>Mycenaceae</taxon>
        <taxon>Mycena</taxon>
    </lineage>
</organism>
<dbReference type="EMBL" id="JARIHO010000032">
    <property type="protein sequence ID" value="KAJ7334724.1"/>
    <property type="molecule type" value="Genomic_DNA"/>
</dbReference>
<keyword evidence="1" id="KW-0472">Membrane</keyword>
<proteinExistence type="predicted"/>
<feature type="transmembrane region" description="Helical" evidence="1">
    <location>
        <begin position="80"/>
        <end position="102"/>
    </location>
</feature>
<gene>
    <name evidence="2" type="ORF">DFH08DRAFT_291905</name>
</gene>
<dbReference type="Proteomes" id="UP001218218">
    <property type="component" value="Unassembled WGS sequence"/>
</dbReference>